<accession>A0A4R2CWZ6</accession>
<dbReference type="AlphaFoldDB" id="A0A4R2CWZ6"/>
<dbReference type="SUPFAM" id="SSF53335">
    <property type="entry name" value="S-adenosyl-L-methionine-dependent methyltransferases"/>
    <property type="match status" value="1"/>
</dbReference>
<keyword evidence="2" id="KW-1185">Reference proteome</keyword>
<dbReference type="EMBL" id="SLVX01000006">
    <property type="protein sequence ID" value="TCN45681.1"/>
    <property type="molecule type" value="Genomic_DNA"/>
</dbReference>
<dbReference type="GO" id="GO:0032259">
    <property type="term" value="P:methylation"/>
    <property type="evidence" value="ECO:0007669"/>
    <property type="project" value="UniProtKB-KW"/>
</dbReference>
<proteinExistence type="predicted"/>
<name>A0A4R2CWZ6_SHIGR</name>
<dbReference type="InterPro" id="IPR029063">
    <property type="entry name" value="SAM-dependent_MTases_sf"/>
</dbReference>
<protein>
    <submittedName>
        <fullName evidence="1">Methyltransferase family protein</fullName>
    </submittedName>
</protein>
<evidence type="ECO:0000313" key="2">
    <source>
        <dbReference type="Proteomes" id="UP000295351"/>
    </source>
</evidence>
<evidence type="ECO:0000313" key="1">
    <source>
        <dbReference type="EMBL" id="TCN45681.1"/>
    </source>
</evidence>
<reference evidence="1 2" key="1">
    <citation type="submission" date="2019-03" db="EMBL/GenBank/DDBJ databases">
        <title>Genomic Encyclopedia of Type Strains, Phase IV (KMG-IV): sequencing the most valuable type-strain genomes for metagenomic binning, comparative biology and taxonomic classification.</title>
        <authorList>
            <person name="Goeker M."/>
        </authorList>
    </citation>
    <scope>NUCLEOTIDE SEQUENCE [LARGE SCALE GENOMIC DNA]</scope>
    <source>
        <strain evidence="1 2">DSM 18401</strain>
    </source>
</reference>
<dbReference type="Gene3D" id="3.40.50.150">
    <property type="entry name" value="Vaccinia Virus protein VP39"/>
    <property type="match status" value="1"/>
</dbReference>
<keyword evidence="1" id="KW-0808">Transferase</keyword>
<dbReference type="Proteomes" id="UP000295351">
    <property type="component" value="Unassembled WGS sequence"/>
</dbReference>
<gene>
    <name evidence="1" type="ORF">EV665_106158</name>
</gene>
<organism evidence="1 2">
    <name type="scientific">Shinella granuli</name>
    <dbReference type="NCBI Taxonomy" id="323621"/>
    <lineage>
        <taxon>Bacteria</taxon>
        <taxon>Pseudomonadati</taxon>
        <taxon>Pseudomonadota</taxon>
        <taxon>Alphaproteobacteria</taxon>
        <taxon>Hyphomicrobiales</taxon>
        <taxon>Rhizobiaceae</taxon>
        <taxon>Shinella</taxon>
    </lineage>
</organism>
<dbReference type="CDD" id="cd02440">
    <property type="entry name" value="AdoMet_MTases"/>
    <property type="match status" value="1"/>
</dbReference>
<keyword evidence="1" id="KW-0489">Methyltransferase</keyword>
<comment type="caution">
    <text evidence="1">The sequence shown here is derived from an EMBL/GenBank/DDBJ whole genome shotgun (WGS) entry which is preliminary data.</text>
</comment>
<dbReference type="Pfam" id="PF13578">
    <property type="entry name" value="Methyltransf_24"/>
    <property type="match status" value="1"/>
</dbReference>
<dbReference type="GO" id="GO:0008168">
    <property type="term" value="F:methyltransferase activity"/>
    <property type="evidence" value="ECO:0007669"/>
    <property type="project" value="UniProtKB-KW"/>
</dbReference>
<sequence length="246" mass="27976">MRERTPWQSKKTPPFAAIDQTLSGQIWVQIPGGHKWLGYFPIYDREFMRFRNKQPRVLEIGVYRGASLMLWSHFFGEGAYVVGIDINPACAAFDQLVPNTFVEIGDQSDPAFLQSVIDKHGPFDLIIDDGSHVASHQIASFNGLFEKGLKDDGIYFVEDLECMYWGHTDEFRDAPITSTDFFKMLVDVQNSIYEDYTYHDFAVHIPGTRSDYTAIDIAKSIAGIRFYRGVALVEKSPQVPPLTLHI</sequence>